<accession>A0AAW1PUZ1</accession>
<evidence type="ECO:0000256" key="2">
    <source>
        <dbReference type="ARBA" id="ARBA00022528"/>
    </source>
</evidence>
<dbReference type="GO" id="GO:0015031">
    <property type="term" value="P:protein transport"/>
    <property type="evidence" value="ECO:0007669"/>
    <property type="project" value="InterPro"/>
</dbReference>
<proteinExistence type="predicted"/>
<evidence type="ECO:0000313" key="5">
    <source>
        <dbReference type="Proteomes" id="UP001465755"/>
    </source>
</evidence>
<comment type="subcellular location">
    <subcellularLocation>
        <location evidence="1">Plastid</location>
        <location evidence="1">Chloroplast</location>
    </subcellularLocation>
</comment>
<keyword evidence="5" id="KW-1185">Reference proteome</keyword>
<keyword evidence="2" id="KW-0150">Chloroplast</keyword>
<dbReference type="InterPro" id="IPR007378">
    <property type="entry name" value="Tic22-like"/>
</dbReference>
<evidence type="ECO:0000313" key="4">
    <source>
        <dbReference type="EMBL" id="KAK9813351.1"/>
    </source>
</evidence>
<comment type="caution">
    <text evidence="4">The sequence shown here is derived from an EMBL/GenBank/DDBJ whole genome shotgun (WGS) entry which is preliminary data.</text>
</comment>
<sequence>MTWQPPNPLEALGSAWNQARSNAAGLAQQLTSEFDTRARQLHRHSAHLAGELQQLSQRRVRHQPLFAAIASGSRQHLPRPLGELAKETQDIKARLQNINVYTVTNANNELVLLSGEGAQRRLGIMFFSESDAHAMVQKIKEDEPRLGKQTRVLQVPISELYTLASNSHEATGSDVIFRFMPDAAEVASAMALTKAAGLGNQAFQGVPVFQAESLCVRTPRARYTPLFFSKADLDRAVKNAFQQREGQKEADAQAKFKGASDDLAAARATLESAAEGEARKQAQRDVDEASTRAAKFSKQLEVVRAGSLPKIEVGSLEEVMSKMENDTQGDWNSVMFVPSGSVEMAPPISTEVEAAGPLPKDPKK</sequence>
<dbReference type="GO" id="GO:0009507">
    <property type="term" value="C:chloroplast"/>
    <property type="evidence" value="ECO:0007669"/>
    <property type="project" value="UniProtKB-SubCell"/>
</dbReference>
<organism evidence="4 5">
    <name type="scientific">Symbiochloris irregularis</name>
    <dbReference type="NCBI Taxonomy" id="706552"/>
    <lineage>
        <taxon>Eukaryota</taxon>
        <taxon>Viridiplantae</taxon>
        <taxon>Chlorophyta</taxon>
        <taxon>core chlorophytes</taxon>
        <taxon>Trebouxiophyceae</taxon>
        <taxon>Trebouxiales</taxon>
        <taxon>Trebouxiaceae</taxon>
        <taxon>Symbiochloris</taxon>
    </lineage>
</organism>
<evidence type="ECO:0000256" key="3">
    <source>
        <dbReference type="ARBA" id="ARBA00022640"/>
    </source>
</evidence>
<evidence type="ECO:0000256" key="1">
    <source>
        <dbReference type="ARBA" id="ARBA00004229"/>
    </source>
</evidence>
<reference evidence="4 5" key="1">
    <citation type="journal article" date="2024" name="Nat. Commun.">
        <title>Phylogenomics reveals the evolutionary origins of lichenization in chlorophyte algae.</title>
        <authorList>
            <person name="Puginier C."/>
            <person name="Libourel C."/>
            <person name="Otte J."/>
            <person name="Skaloud P."/>
            <person name="Haon M."/>
            <person name="Grisel S."/>
            <person name="Petersen M."/>
            <person name="Berrin J.G."/>
            <person name="Delaux P.M."/>
            <person name="Dal Grande F."/>
            <person name="Keller J."/>
        </authorList>
    </citation>
    <scope>NUCLEOTIDE SEQUENCE [LARGE SCALE GENOMIC DNA]</scope>
    <source>
        <strain evidence="4 5">SAG 2036</strain>
    </source>
</reference>
<dbReference type="EMBL" id="JALJOQ010000005">
    <property type="protein sequence ID" value="KAK9813351.1"/>
    <property type="molecule type" value="Genomic_DNA"/>
</dbReference>
<protein>
    <submittedName>
        <fullName evidence="4">Uncharacterized protein</fullName>
    </submittedName>
</protein>
<keyword evidence="3" id="KW-0934">Plastid</keyword>
<dbReference type="Pfam" id="PF04278">
    <property type="entry name" value="Tic22"/>
    <property type="match status" value="1"/>
</dbReference>
<dbReference type="PANTHER" id="PTHR33926">
    <property type="entry name" value="PROTEIN TIC 22, CHLOROPLASTIC"/>
    <property type="match status" value="1"/>
</dbReference>
<dbReference type="Gene3D" id="3.40.1350.100">
    <property type="match status" value="2"/>
</dbReference>
<dbReference type="AlphaFoldDB" id="A0AAW1PUZ1"/>
<dbReference type="PANTHER" id="PTHR33926:SF4">
    <property type="entry name" value="PROTEIN TIC 22, CHLOROPLASTIC"/>
    <property type="match status" value="1"/>
</dbReference>
<name>A0AAW1PUZ1_9CHLO</name>
<dbReference type="Proteomes" id="UP001465755">
    <property type="component" value="Unassembled WGS sequence"/>
</dbReference>
<gene>
    <name evidence="4" type="ORF">WJX73_001734</name>
</gene>